<keyword evidence="4" id="KW-1185">Reference proteome</keyword>
<accession>A0A0D3BZ58</accession>
<dbReference type="OMA" id="DNALTWW"/>
<reference evidence="3 4" key="1">
    <citation type="journal article" date="2014" name="Genome Biol.">
        <title>Transcriptome and methylome profiling reveals relics of genome dominance in the mesopolyploid Brassica oleracea.</title>
        <authorList>
            <person name="Parkin I.A."/>
            <person name="Koh C."/>
            <person name="Tang H."/>
            <person name="Robinson S.J."/>
            <person name="Kagale S."/>
            <person name="Clarke W.E."/>
            <person name="Town C.D."/>
            <person name="Nixon J."/>
            <person name="Krishnakumar V."/>
            <person name="Bidwell S.L."/>
            <person name="Denoeud F."/>
            <person name="Belcram H."/>
            <person name="Links M.G."/>
            <person name="Just J."/>
            <person name="Clarke C."/>
            <person name="Bender T."/>
            <person name="Huebert T."/>
            <person name="Mason A.S."/>
            <person name="Pires J.C."/>
            <person name="Barker G."/>
            <person name="Moore J."/>
            <person name="Walley P.G."/>
            <person name="Manoli S."/>
            <person name="Batley J."/>
            <person name="Edwards D."/>
            <person name="Nelson M.N."/>
            <person name="Wang X."/>
            <person name="Paterson A.H."/>
            <person name="King G."/>
            <person name="Bancroft I."/>
            <person name="Chalhoub B."/>
            <person name="Sharpe A.G."/>
        </authorList>
    </citation>
    <scope>NUCLEOTIDE SEQUENCE</scope>
    <source>
        <strain evidence="3 4">cv. TO1000</strain>
    </source>
</reference>
<dbReference type="AlphaFoldDB" id="A0A0D3BZ58"/>
<feature type="compositionally biased region" description="Basic and acidic residues" evidence="1">
    <location>
        <begin position="293"/>
        <end position="310"/>
    </location>
</feature>
<dbReference type="EnsemblPlants" id="Bo4g134570.1">
    <property type="protein sequence ID" value="Bo4g134570.1"/>
    <property type="gene ID" value="Bo4g134570"/>
</dbReference>
<feature type="compositionally biased region" description="Low complexity" evidence="1">
    <location>
        <begin position="8"/>
        <end position="33"/>
    </location>
</feature>
<feature type="region of interest" description="Disordered" evidence="1">
    <location>
        <begin position="1"/>
        <end position="63"/>
    </location>
</feature>
<dbReference type="HOGENOM" id="CLU_827291_0_0_1"/>
<dbReference type="PANTHER" id="PTHR35046:SF9">
    <property type="entry name" value="RNA-DIRECTED DNA POLYMERASE"/>
    <property type="match status" value="1"/>
</dbReference>
<evidence type="ECO:0000313" key="3">
    <source>
        <dbReference type="EnsemblPlants" id="Bo4g134570.1"/>
    </source>
</evidence>
<evidence type="ECO:0000259" key="2">
    <source>
        <dbReference type="Pfam" id="PF03732"/>
    </source>
</evidence>
<dbReference type="PANTHER" id="PTHR35046">
    <property type="entry name" value="ZINC KNUCKLE (CCHC-TYPE) FAMILY PROTEIN"/>
    <property type="match status" value="1"/>
</dbReference>
<dbReference type="eggNOG" id="KOG0017">
    <property type="taxonomic scope" value="Eukaryota"/>
</dbReference>
<proteinExistence type="predicted"/>
<sequence length="336" mass="39254">MLAQITGRNRANAPQPRRRNQPIPEEQQSQSSEDNSDTDRTEPDEPRYERAGRGNRREYRVQGDGSPICRRFRDEEVAWQGGKDLKLTPPTFAGKVDPDAYIEWEKRMEYIFEYYRYTEAKKIALAAAQLTDNALTWWDREVAEKIALAAAQLTDNALTWWDKEVAEVGRVYRIKTWNEMRAKLRARYIPSYYQRDLLKRFRKLSQGTRTVEEYFEEFEALKNKLRTRETEEVMMAQFLEGLQDRIARKVERQTYVNFNDLLHCAVQAEQHIRRKNASSARNKTPWAPSGSKGAEKNKSVEVESRFKKNQSDQSKPGPTEPGALRQELSEQACHDP</sequence>
<feature type="domain" description="Retrotransposon gag" evidence="2">
    <location>
        <begin position="148"/>
        <end position="243"/>
    </location>
</feature>
<dbReference type="Proteomes" id="UP000032141">
    <property type="component" value="Chromosome C4"/>
</dbReference>
<protein>
    <recommendedName>
        <fullName evidence="2">Retrotransposon gag domain-containing protein</fullName>
    </recommendedName>
</protein>
<feature type="compositionally biased region" description="Basic and acidic residues" evidence="1">
    <location>
        <begin position="37"/>
        <end position="61"/>
    </location>
</feature>
<feature type="region of interest" description="Disordered" evidence="1">
    <location>
        <begin position="272"/>
        <end position="336"/>
    </location>
</feature>
<dbReference type="InterPro" id="IPR005162">
    <property type="entry name" value="Retrotrans_gag_dom"/>
</dbReference>
<name>A0A0D3BZ58_BRAOL</name>
<dbReference type="Gramene" id="Bo4g134570.1">
    <property type="protein sequence ID" value="Bo4g134570.1"/>
    <property type="gene ID" value="Bo4g134570"/>
</dbReference>
<evidence type="ECO:0000256" key="1">
    <source>
        <dbReference type="SAM" id="MobiDB-lite"/>
    </source>
</evidence>
<organism evidence="3 4">
    <name type="scientific">Brassica oleracea var. oleracea</name>
    <dbReference type="NCBI Taxonomy" id="109376"/>
    <lineage>
        <taxon>Eukaryota</taxon>
        <taxon>Viridiplantae</taxon>
        <taxon>Streptophyta</taxon>
        <taxon>Embryophyta</taxon>
        <taxon>Tracheophyta</taxon>
        <taxon>Spermatophyta</taxon>
        <taxon>Magnoliopsida</taxon>
        <taxon>eudicotyledons</taxon>
        <taxon>Gunneridae</taxon>
        <taxon>Pentapetalae</taxon>
        <taxon>rosids</taxon>
        <taxon>malvids</taxon>
        <taxon>Brassicales</taxon>
        <taxon>Brassicaceae</taxon>
        <taxon>Brassiceae</taxon>
        <taxon>Brassica</taxon>
    </lineage>
</organism>
<evidence type="ECO:0000313" key="4">
    <source>
        <dbReference type="Proteomes" id="UP000032141"/>
    </source>
</evidence>
<dbReference type="Pfam" id="PF03732">
    <property type="entry name" value="Retrotrans_gag"/>
    <property type="match status" value="1"/>
</dbReference>
<reference evidence="3" key="2">
    <citation type="submission" date="2015-03" db="UniProtKB">
        <authorList>
            <consortium name="EnsemblPlants"/>
        </authorList>
    </citation>
    <scope>IDENTIFICATION</scope>
</reference>